<dbReference type="PANTHER" id="PTHR34406">
    <property type="entry name" value="PROTEIN YCEI"/>
    <property type="match status" value="1"/>
</dbReference>
<feature type="domain" description="Lipid/polyisoprenoid-binding YceI-like" evidence="2">
    <location>
        <begin position="44"/>
        <end position="214"/>
    </location>
</feature>
<keyword evidence="1" id="KW-0732">Signal</keyword>
<sequence length="220" mass="23865">MHDLFGVSALLLATYAMSWTFAVAEPPAPIQKSVKAEALPAPGTYKIDPAHSFAYFSAWHHLVGRVRGRFDKVTGTITVSPDPAACSVDVTIDVSTISTQISKRDEDLRGEAYFDVKKFLTMTYQGRGIHHISSDLWRMDGSLTMHGVTRVVPLTFKFNGTFSDTEPNEPSRVAFHGTAGLKRAGFGMGARDNAAEVGDFTVPDVDIEIDVEADANSATP</sequence>
<evidence type="ECO:0000256" key="1">
    <source>
        <dbReference type="SAM" id="SignalP"/>
    </source>
</evidence>
<dbReference type="SMART" id="SM00867">
    <property type="entry name" value="YceI"/>
    <property type="match status" value="1"/>
</dbReference>
<dbReference type="SUPFAM" id="SSF101874">
    <property type="entry name" value="YceI-like"/>
    <property type="match status" value="1"/>
</dbReference>
<dbReference type="Pfam" id="PF04264">
    <property type="entry name" value="YceI"/>
    <property type="match status" value="1"/>
</dbReference>
<dbReference type="InterPro" id="IPR036761">
    <property type="entry name" value="TTHA0802/YceI-like_sf"/>
</dbReference>
<evidence type="ECO:0000313" key="4">
    <source>
        <dbReference type="Proteomes" id="UP000564385"/>
    </source>
</evidence>
<name>A0A852VGP9_9BACT</name>
<dbReference type="Gene3D" id="2.40.128.110">
    <property type="entry name" value="Lipid/polyisoprenoid-binding, YceI-like"/>
    <property type="match status" value="1"/>
</dbReference>
<protein>
    <submittedName>
        <fullName evidence="3">Polyisoprenoid-binding protein YceI</fullName>
    </submittedName>
</protein>
<dbReference type="InterPro" id="IPR007372">
    <property type="entry name" value="Lipid/polyisoprenoid-bd_YceI"/>
</dbReference>
<dbReference type="Proteomes" id="UP000564385">
    <property type="component" value="Unassembled WGS sequence"/>
</dbReference>
<proteinExistence type="predicted"/>
<comment type="caution">
    <text evidence="3">The sequence shown here is derived from an EMBL/GenBank/DDBJ whole genome shotgun (WGS) entry which is preliminary data.</text>
</comment>
<dbReference type="AlphaFoldDB" id="A0A852VGP9"/>
<organism evidence="3 4">
    <name type="scientific">Tunturiibacter lichenicola</name>
    <dbReference type="NCBI Taxonomy" id="2051959"/>
    <lineage>
        <taxon>Bacteria</taxon>
        <taxon>Pseudomonadati</taxon>
        <taxon>Acidobacteriota</taxon>
        <taxon>Terriglobia</taxon>
        <taxon>Terriglobales</taxon>
        <taxon>Acidobacteriaceae</taxon>
        <taxon>Tunturiibacter</taxon>
    </lineage>
</organism>
<dbReference type="EMBL" id="JACCCU010000001">
    <property type="protein sequence ID" value="NYF89614.1"/>
    <property type="molecule type" value="Genomic_DNA"/>
</dbReference>
<dbReference type="PANTHER" id="PTHR34406:SF1">
    <property type="entry name" value="PROTEIN YCEI"/>
    <property type="match status" value="1"/>
</dbReference>
<feature type="chain" id="PRO_5032479453" evidence="1">
    <location>
        <begin position="25"/>
        <end position="220"/>
    </location>
</feature>
<gene>
    <name evidence="3" type="ORF">HDF08_001681</name>
</gene>
<feature type="signal peptide" evidence="1">
    <location>
        <begin position="1"/>
        <end position="24"/>
    </location>
</feature>
<evidence type="ECO:0000259" key="2">
    <source>
        <dbReference type="SMART" id="SM00867"/>
    </source>
</evidence>
<reference evidence="3 4" key="1">
    <citation type="submission" date="2020-07" db="EMBL/GenBank/DDBJ databases">
        <title>Genomic Encyclopedia of Type Strains, Phase IV (KMG-V): Genome sequencing to study the core and pangenomes of soil and plant-associated prokaryotes.</title>
        <authorList>
            <person name="Whitman W."/>
        </authorList>
    </citation>
    <scope>NUCLEOTIDE SEQUENCE [LARGE SCALE GENOMIC DNA]</scope>
    <source>
        <strain evidence="3 4">M8UP22</strain>
    </source>
</reference>
<evidence type="ECO:0000313" key="3">
    <source>
        <dbReference type="EMBL" id="NYF89614.1"/>
    </source>
</evidence>
<accession>A0A852VGP9</accession>